<evidence type="ECO:0000313" key="5">
    <source>
        <dbReference type="Proteomes" id="UP000036027"/>
    </source>
</evidence>
<name>A0A0J0YUN3_9NEIS</name>
<gene>
    <name evidence="4" type="ORF">PL75_00320</name>
</gene>
<organism evidence="4 5">
    <name type="scientific">Neisseria arctica</name>
    <dbReference type="NCBI Taxonomy" id="1470200"/>
    <lineage>
        <taxon>Bacteria</taxon>
        <taxon>Pseudomonadati</taxon>
        <taxon>Pseudomonadota</taxon>
        <taxon>Betaproteobacteria</taxon>
        <taxon>Neisseriales</taxon>
        <taxon>Neisseriaceae</taxon>
        <taxon>Neisseria</taxon>
    </lineage>
</organism>
<dbReference type="NCBIfam" id="NF006605">
    <property type="entry name" value="PRK09162.1"/>
    <property type="match status" value="1"/>
</dbReference>
<dbReference type="GO" id="GO:0046100">
    <property type="term" value="P:hypoxanthine metabolic process"/>
    <property type="evidence" value="ECO:0007669"/>
    <property type="project" value="TreeGrafter"/>
</dbReference>
<evidence type="ECO:0000256" key="2">
    <source>
        <dbReference type="ARBA" id="ARBA00049402"/>
    </source>
</evidence>
<accession>A0A0J0YUN3</accession>
<dbReference type="EMBL" id="JTDO01000001">
    <property type="protein sequence ID" value="KLT73825.1"/>
    <property type="molecule type" value="Genomic_DNA"/>
</dbReference>
<evidence type="ECO:0000256" key="1">
    <source>
        <dbReference type="ARBA" id="ARBA00048811"/>
    </source>
</evidence>
<dbReference type="CDD" id="cd06223">
    <property type="entry name" value="PRTases_typeI"/>
    <property type="match status" value="1"/>
</dbReference>
<dbReference type="InterPro" id="IPR000836">
    <property type="entry name" value="PRTase_dom"/>
</dbReference>
<dbReference type="PANTHER" id="PTHR43340">
    <property type="entry name" value="HYPOXANTHINE-GUANINE PHOSPHORIBOSYLTRANSFERASE"/>
    <property type="match status" value="1"/>
</dbReference>
<dbReference type="Pfam" id="PF00156">
    <property type="entry name" value="Pribosyltran"/>
    <property type="match status" value="1"/>
</dbReference>
<sequence length="188" mass="20862">MMNIDTKRSHTQAMLDNADLLFDESQCRSALQNLADRISADLGDKYPLLLPVMGGAVVFTGQLLPLLRFPLDFDYVHVSRYGDKLEGGNFNWLRMPQPENIRGRHVVVLDDILDEGHTMAAIKEKLLEMGAASCSAAVFANKLISKPKPITADYIGLNVPDRYVFGYGMDAAGAWRNLGEIYALKNES</sequence>
<dbReference type="SUPFAM" id="SSF53271">
    <property type="entry name" value="PRTase-like"/>
    <property type="match status" value="1"/>
</dbReference>
<protein>
    <submittedName>
        <fullName evidence="4">Hypoxanthine phosphoribosyltransferase</fullName>
    </submittedName>
</protein>
<dbReference type="GO" id="GO:0005829">
    <property type="term" value="C:cytosol"/>
    <property type="evidence" value="ECO:0007669"/>
    <property type="project" value="TreeGrafter"/>
</dbReference>
<dbReference type="OrthoDB" id="9802824at2"/>
<dbReference type="GO" id="GO:0004422">
    <property type="term" value="F:hypoxanthine phosphoribosyltransferase activity"/>
    <property type="evidence" value="ECO:0007669"/>
    <property type="project" value="TreeGrafter"/>
</dbReference>
<comment type="caution">
    <text evidence="4">The sequence shown here is derived from an EMBL/GenBank/DDBJ whole genome shotgun (WGS) entry which is preliminary data.</text>
</comment>
<dbReference type="GO" id="GO:0032263">
    <property type="term" value="P:GMP salvage"/>
    <property type="evidence" value="ECO:0007669"/>
    <property type="project" value="TreeGrafter"/>
</dbReference>
<dbReference type="FunFam" id="3.40.50.2020:FF:000041">
    <property type="entry name" value="Hypoxanthine-guanine phosphoribosyltransferase"/>
    <property type="match status" value="1"/>
</dbReference>
<dbReference type="GO" id="GO:0000287">
    <property type="term" value="F:magnesium ion binding"/>
    <property type="evidence" value="ECO:0007669"/>
    <property type="project" value="TreeGrafter"/>
</dbReference>
<dbReference type="GO" id="GO:0032264">
    <property type="term" value="P:IMP salvage"/>
    <property type="evidence" value="ECO:0007669"/>
    <property type="project" value="TreeGrafter"/>
</dbReference>
<dbReference type="InterPro" id="IPR050408">
    <property type="entry name" value="HGPRT"/>
</dbReference>
<evidence type="ECO:0000259" key="3">
    <source>
        <dbReference type="Pfam" id="PF00156"/>
    </source>
</evidence>
<dbReference type="Proteomes" id="UP000036027">
    <property type="component" value="Unassembled WGS sequence"/>
</dbReference>
<evidence type="ECO:0000313" key="4">
    <source>
        <dbReference type="EMBL" id="KLT73825.1"/>
    </source>
</evidence>
<dbReference type="GO" id="GO:0006178">
    <property type="term" value="P:guanine salvage"/>
    <property type="evidence" value="ECO:0007669"/>
    <property type="project" value="TreeGrafter"/>
</dbReference>
<dbReference type="InterPro" id="IPR029057">
    <property type="entry name" value="PRTase-like"/>
</dbReference>
<dbReference type="STRING" id="1470200.PL75_00320"/>
<feature type="domain" description="Phosphoribosyltransferase" evidence="3">
    <location>
        <begin position="30"/>
        <end position="170"/>
    </location>
</feature>
<dbReference type="AlphaFoldDB" id="A0A0J0YUN3"/>
<keyword evidence="4" id="KW-0808">Transferase</keyword>
<reference evidence="4 5" key="1">
    <citation type="submission" date="2014-11" db="EMBL/GenBank/DDBJ databases">
        <title>Genome of a novel goose pathogen.</title>
        <authorList>
            <person name="Hansen C.M."/>
            <person name="Hueffer K."/>
            <person name="Choi S.C."/>
        </authorList>
    </citation>
    <scope>NUCLEOTIDE SEQUENCE [LARGE SCALE GENOMIC DNA]</scope>
    <source>
        <strain evidence="4 5">KH1503</strain>
    </source>
</reference>
<keyword evidence="5" id="KW-1185">Reference proteome</keyword>
<proteinExistence type="predicted"/>
<dbReference type="Gene3D" id="3.40.50.2020">
    <property type="match status" value="1"/>
</dbReference>
<dbReference type="PANTHER" id="PTHR43340:SF1">
    <property type="entry name" value="HYPOXANTHINE PHOSPHORIBOSYLTRANSFERASE"/>
    <property type="match status" value="1"/>
</dbReference>
<dbReference type="PATRIC" id="fig|1470200.3.peg.72"/>
<keyword evidence="4" id="KW-0328">Glycosyltransferase</keyword>
<comment type="catalytic activity">
    <reaction evidence="1">
        <text>GMP + diphosphate = guanine + 5-phospho-alpha-D-ribose 1-diphosphate</text>
        <dbReference type="Rhea" id="RHEA:25424"/>
        <dbReference type="ChEBI" id="CHEBI:16235"/>
        <dbReference type="ChEBI" id="CHEBI:33019"/>
        <dbReference type="ChEBI" id="CHEBI:58017"/>
        <dbReference type="ChEBI" id="CHEBI:58115"/>
        <dbReference type="EC" id="2.4.2.8"/>
    </reaction>
    <physiologicalReaction direction="right-to-left" evidence="1">
        <dbReference type="Rhea" id="RHEA:25426"/>
    </physiologicalReaction>
</comment>
<comment type="catalytic activity">
    <reaction evidence="2">
        <text>IMP + diphosphate = hypoxanthine + 5-phospho-alpha-D-ribose 1-diphosphate</text>
        <dbReference type="Rhea" id="RHEA:17973"/>
        <dbReference type="ChEBI" id="CHEBI:17368"/>
        <dbReference type="ChEBI" id="CHEBI:33019"/>
        <dbReference type="ChEBI" id="CHEBI:58017"/>
        <dbReference type="ChEBI" id="CHEBI:58053"/>
        <dbReference type="EC" id="2.4.2.8"/>
    </reaction>
    <physiologicalReaction direction="right-to-left" evidence="2">
        <dbReference type="Rhea" id="RHEA:17975"/>
    </physiologicalReaction>
</comment>